<reference evidence="1" key="1">
    <citation type="submission" date="2018-05" db="EMBL/GenBank/DDBJ databases">
        <authorList>
            <person name="Lanie J.A."/>
            <person name="Ng W.-L."/>
            <person name="Kazmierczak K.M."/>
            <person name="Andrzejewski T.M."/>
            <person name="Davidsen T.M."/>
            <person name="Wayne K.J."/>
            <person name="Tettelin H."/>
            <person name="Glass J.I."/>
            <person name="Rusch D."/>
            <person name="Podicherti R."/>
            <person name="Tsui H.-C.T."/>
            <person name="Winkler M.E."/>
        </authorList>
    </citation>
    <scope>NUCLEOTIDE SEQUENCE</scope>
</reference>
<feature type="non-terminal residue" evidence="1">
    <location>
        <position position="1"/>
    </location>
</feature>
<evidence type="ECO:0000313" key="1">
    <source>
        <dbReference type="EMBL" id="SVE19677.1"/>
    </source>
</evidence>
<dbReference type="SUPFAM" id="SSF53756">
    <property type="entry name" value="UDP-Glycosyltransferase/glycogen phosphorylase"/>
    <property type="match status" value="1"/>
</dbReference>
<evidence type="ECO:0008006" key="2">
    <source>
        <dbReference type="Google" id="ProtNLM"/>
    </source>
</evidence>
<sequence length="162" mass="18864">DVLFTFIGPYEKSNLHGGEYNLKFIEYLKCSANVHILGPKPSNELPRYLNQFDLFLMCYSGDKDVAEMANPHKILEYLSTGKTVVSHYIDEYKDKKDLVEMVKHNRLLPQKLNHVLHNLNYFNSPEKAQLRRQYALSNTYGKQIARIEQLVSDYVYSDSNVN</sequence>
<dbReference type="Gene3D" id="3.40.50.2000">
    <property type="entry name" value="Glycogen Phosphorylase B"/>
    <property type="match status" value="1"/>
</dbReference>
<name>A0A383BHR1_9ZZZZ</name>
<dbReference type="EMBL" id="UINC01200680">
    <property type="protein sequence ID" value="SVE19677.1"/>
    <property type="molecule type" value="Genomic_DNA"/>
</dbReference>
<gene>
    <name evidence="1" type="ORF">METZ01_LOCUS472531</name>
</gene>
<proteinExistence type="predicted"/>
<accession>A0A383BHR1</accession>
<organism evidence="1">
    <name type="scientific">marine metagenome</name>
    <dbReference type="NCBI Taxonomy" id="408172"/>
    <lineage>
        <taxon>unclassified sequences</taxon>
        <taxon>metagenomes</taxon>
        <taxon>ecological metagenomes</taxon>
    </lineage>
</organism>
<dbReference type="AlphaFoldDB" id="A0A383BHR1"/>
<protein>
    <recommendedName>
        <fullName evidence="2">Glycosyl transferase family 1 domain-containing protein</fullName>
    </recommendedName>
</protein>